<dbReference type="InterPro" id="IPR001173">
    <property type="entry name" value="Glyco_trans_2-like"/>
</dbReference>
<dbReference type="InterPro" id="IPR029044">
    <property type="entry name" value="Nucleotide-diphossugar_trans"/>
</dbReference>
<dbReference type="PANTHER" id="PTHR43685">
    <property type="entry name" value="GLYCOSYLTRANSFERASE"/>
    <property type="match status" value="1"/>
</dbReference>
<organism evidence="2 3">
    <name type="scientific">Phocaeicola vulgatus</name>
    <name type="common">Bacteroides vulgatus</name>
    <dbReference type="NCBI Taxonomy" id="821"/>
    <lineage>
        <taxon>Bacteria</taxon>
        <taxon>Pseudomonadati</taxon>
        <taxon>Bacteroidota</taxon>
        <taxon>Bacteroidia</taxon>
        <taxon>Bacteroidales</taxon>
        <taxon>Bacteroidaceae</taxon>
        <taxon>Phocaeicola</taxon>
    </lineage>
</organism>
<accession>A0A395UUG7</accession>
<dbReference type="GO" id="GO:0016740">
    <property type="term" value="F:transferase activity"/>
    <property type="evidence" value="ECO:0007669"/>
    <property type="project" value="UniProtKB-KW"/>
</dbReference>
<keyword evidence="2" id="KW-0808">Transferase</keyword>
<reference evidence="2 3" key="1">
    <citation type="submission" date="2018-08" db="EMBL/GenBank/DDBJ databases">
        <title>A genome reference for cultivated species of the human gut microbiota.</title>
        <authorList>
            <person name="Zou Y."/>
            <person name="Xue W."/>
            <person name="Luo G."/>
        </authorList>
    </citation>
    <scope>NUCLEOTIDE SEQUENCE [LARGE SCALE GENOMIC DNA]</scope>
    <source>
        <strain evidence="2 3">AF25-30LB</strain>
    </source>
</reference>
<feature type="domain" description="Glycosyltransferase 2-like" evidence="1">
    <location>
        <begin position="7"/>
        <end position="120"/>
    </location>
</feature>
<evidence type="ECO:0000313" key="2">
    <source>
        <dbReference type="EMBL" id="RGR43170.1"/>
    </source>
</evidence>
<dbReference type="CDD" id="cd00761">
    <property type="entry name" value="Glyco_tranf_GTA_type"/>
    <property type="match status" value="1"/>
</dbReference>
<dbReference type="PANTHER" id="PTHR43685:SF11">
    <property type="entry name" value="GLYCOSYLTRANSFERASE TAGX-RELATED"/>
    <property type="match status" value="1"/>
</dbReference>
<comment type="caution">
    <text evidence="2">The sequence shown here is derived from an EMBL/GenBank/DDBJ whole genome shotgun (WGS) entry which is preliminary data.</text>
</comment>
<dbReference type="EMBL" id="QRUD01000004">
    <property type="protein sequence ID" value="RGR43170.1"/>
    <property type="molecule type" value="Genomic_DNA"/>
</dbReference>
<evidence type="ECO:0000259" key="1">
    <source>
        <dbReference type="Pfam" id="PF00535"/>
    </source>
</evidence>
<dbReference type="Proteomes" id="UP000266497">
    <property type="component" value="Unassembled WGS sequence"/>
</dbReference>
<gene>
    <name evidence="2" type="ORF">DWY53_02145</name>
</gene>
<evidence type="ECO:0000313" key="3">
    <source>
        <dbReference type="Proteomes" id="UP000266497"/>
    </source>
</evidence>
<dbReference type="AlphaFoldDB" id="A0A395UUG7"/>
<proteinExistence type="predicted"/>
<sequence>MNLPLVSLIVPVYNRQTSIEVCLKSVLNLEYTYFEVLVIDDGSTDDSLDIIRRVAATDTRIKVIVQKNSGVSVARNHGLDEAKGEWIGFIDSDDAVMPCHLDIIRDEQGSHADLLMVNHTSGQYFDGVIKLHVSDGMNKRTEHPVAATYLFNDFDPFENPFFPIWNKFFNHTLIERHHIRFDCTLSLGEDQEMLCRYLLYAGKIVHYSRPSYINLEWPGLIHLGSKLREPSDYLYNQKCNYKALCSVIPVGKGKTEWYSIHYGINRPITRILYNYTKLKNHKKLCRGELLKFTQKEIIPFIASIDITEGNAREANVRFVRRLLLSYGARPAIIWCYIYNVYIQFTDCLYRGGRKLKKIVGNDLHSR</sequence>
<protein>
    <submittedName>
        <fullName evidence="2">Glycosyltransferase family 2 protein</fullName>
    </submittedName>
</protein>
<dbReference type="Pfam" id="PF00535">
    <property type="entry name" value="Glycos_transf_2"/>
    <property type="match status" value="1"/>
</dbReference>
<name>A0A395UUG7_PHOVU</name>
<dbReference type="SUPFAM" id="SSF53448">
    <property type="entry name" value="Nucleotide-diphospho-sugar transferases"/>
    <property type="match status" value="1"/>
</dbReference>
<dbReference type="InterPro" id="IPR050834">
    <property type="entry name" value="Glycosyltransf_2"/>
</dbReference>
<dbReference type="Gene3D" id="3.90.550.10">
    <property type="entry name" value="Spore Coat Polysaccharide Biosynthesis Protein SpsA, Chain A"/>
    <property type="match status" value="1"/>
</dbReference>
<dbReference type="RefSeq" id="WP_117892397.1">
    <property type="nucleotide sequence ID" value="NZ_CP143952.1"/>
</dbReference>